<dbReference type="Proteomes" id="UP001208570">
    <property type="component" value="Unassembled WGS sequence"/>
</dbReference>
<keyword evidence="1" id="KW-0732">Signal</keyword>
<organism evidence="2 3">
    <name type="scientific">Paralvinella palmiformis</name>
    <dbReference type="NCBI Taxonomy" id="53620"/>
    <lineage>
        <taxon>Eukaryota</taxon>
        <taxon>Metazoa</taxon>
        <taxon>Spiralia</taxon>
        <taxon>Lophotrochozoa</taxon>
        <taxon>Annelida</taxon>
        <taxon>Polychaeta</taxon>
        <taxon>Sedentaria</taxon>
        <taxon>Canalipalpata</taxon>
        <taxon>Terebellida</taxon>
        <taxon>Terebelliformia</taxon>
        <taxon>Alvinellidae</taxon>
        <taxon>Paralvinella</taxon>
    </lineage>
</organism>
<comment type="caution">
    <text evidence="2">The sequence shown here is derived from an EMBL/GenBank/DDBJ whole genome shotgun (WGS) entry which is preliminary data.</text>
</comment>
<dbReference type="AlphaFoldDB" id="A0AAD9JMU7"/>
<gene>
    <name evidence="2" type="ORF">LSH36_221g03012</name>
</gene>
<sequence>MENCMFLARSSFCLWLISGIVGGQVGCKYNLDTGLPVRKVFQACNLDDYGELQVDQTYHFISDNATACSCLIRLAVGHTLRHYEKSCFKYVCEPKRVCRNRGDIWLVYRKACTRGTQCGITTFTIKGHSSTDKCSTQGYSSTVELQCNPSYKTPTYSAAPYSAVLDTSDEDVDGILYHGPYQLLVPYQTLNHDQERCGCMLNISANATVKVYVEGDCIRVQCTDGGQCSLWYDDERFVYAINGPAVILVAYSEDSSCDGCHRTYFMAGGSPLASVSYRCNKDVILAVTQTHPSTSLADVTTADKAIMMSSDVVSTDGMLIHSVSTVGLTTTSLPTEYVSSVSMATADDIADDLTTDVVTTYTVSTDDWAIDGKLRSDRKTDVASDNVIMVSVSTVQVTIKTDDITVTADGKTIDGLTEATIDVTISSLSTDNMTTDAVITDEMTINDVITDTAKTNDVLADAVTSNTHRTYSEITR</sequence>
<keyword evidence="3" id="KW-1185">Reference proteome</keyword>
<evidence type="ECO:0000313" key="3">
    <source>
        <dbReference type="Proteomes" id="UP001208570"/>
    </source>
</evidence>
<reference evidence="2" key="1">
    <citation type="journal article" date="2023" name="Mol. Biol. Evol.">
        <title>Third-Generation Sequencing Reveals the Adaptive Role of the Epigenome in Three Deep-Sea Polychaetes.</title>
        <authorList>
            <person name="Perez M."/>
            <person name="Aroh O."/>
            <person name="Sun Y."/>
            <person name="Lan Y."/>
            <person name="Juniper S.K."/>
            <person name="Young C.R."/>
            <person name="Angers B."/>
            <person name="Qian P.Y."/>
        </authorList>
    </citation>
    <scope>NUCLEOTIDE SEQUENCE</scope>
    <source>
        <strain evidence="2">P08H-3</strain>
    </source>
</reference>
<protein>
    <submittedName>
        <fullName evidence="2">Uncharacterized protein</fullName>
    </submittedName>
</protein>
<feature type="chain" id="PRO_5042271267" evidence="1">
    <location>
        <begin position="23"/>
        <end position="476"/>
    </location>
</feature>
<evidence type="ECO:0000313" key="2">
    <source>
        <dbReference type="EMBL" id="KAK2156123.1"/>
    </source>
</evidence>
<accession>A0AAD9JMU7</accession>
<proteinExistence type="predicted"/>
<name>A0AAD9JMU7_9ANNE</name>
<evidence type="ECO:0000256" key="1">
    <source>
        <dbReference type="SAM" id="SignalP"/>
    </source>
</evidence>
<feature type="signal peptide" evidence="1">
    <location>
        <begin position="1"/>
        <end position="22"/>
    </location>
</feature>
<dbReference type="EMBL" id="JAODUP010000221">
    <property type="protein sequence ID" value="KAK2156123.1"/>
    <property type="molecule type" value="Genomic_DNA"/>
</dbReference>